<dbReference type="KEGG" id="smo:SELMODRAFT_74805"/>
<accession>D8QMI3</accession>
<dbReference type="STRING" id="88036.D8QMI3"/>
<dbReference type="FunCoup" id="D8QMI3">
    <property type="interactions" value="2344"/>
</dbReference>
<keyword evidence="1" id="KW-0175">Coiled coil</keyword>
<dbReference type="Proteomes" id="UP000001514">
    <property type="component" value="Unassembled WGS sequence"/>
</dbReference>
<protein>
    <recommendedName>
        <fullName evidence="4">SLH domain-containing protein</fullName>
    </recommendedName>
</protein>
<evidence type="ECO:0000313" key="2">
    <source>
        <dbReference type="EMBL" id="EFJ38581.1"/>
    </source>
</evidence>
<dbReference type="eggNOG" id="ENOG502QQ5K">
    <property type="taxonomic scope" value="Eukaryota"/>
</dbReference>
<evidence type="ECO:0008006" key="4">
    <source>
        <dbReference type="Google" id="ProtNLM"/>
    </source>
</evidence>
<evidence type="ECO:0000313" key="3">
    <source>
        <dbReference type="Proteomes" id="UP000001514"/>
    </source>
</evidence>
<evidence type="ECO:0000256" key="1">
    <source>
        <dbReference type="SAM" id="Coils"/>
    </source>
</evidence>
<proteinExistence type="predicted"/>
<gene>
    <name evidence="2" type="ORF">SELMODRAFT_74805</name>
</gene>
<dbReference type="Gramene" id="EFJ38581">
    <property type="protein sequence ID" value="EFJ38581"/>
    <property type="gene ID" value="SELMODRAFT_74805"/>
</dbReference>
<organism evidence="3">
    <name type="scientific">Selaginella moellendorffii</name>
    <name type="common">Spikemoss</name>
    <dbReference type="NCBI Taxonomy" id="88036"/>
    <lineage>
        <taxon>Eukaryota</taxon>
        <taxon>Viridiplantae</taxon>
        <taxon>Streptophyta</taxon>
        <taxon>Embryophyta</taxon>
        <taxon>Tracheophyta</taxon>
        <taxon>Lycopodiopsida</taxon>
        <taxon>Selaginellales</taxon>
        <taxon>Selaginellaceae</taxon>
        <taxon>Selaginella</taxon>
    </lineage>
</organism>
<keyword evidence="3" id="KW-1185">Reference proteome</keyword>
<dbReference type="PANTHER" id="PTHR33740">
    <property type="entry name" value="GPI-ANCHORED ADHESIN-LIKE PROTEIN"/>
    <property type="match status" value="1"/>
</dbReference>
<dbReference type="EMBL" id="GL377565">
    <property type="protein sequence ID" value="EFJ38581.1"/>
    <property type="molecule type" value="Genomic_DNA"/>
</dbReference>
<dbReference type="HOGENOM" id="CLU_037681_0_0_1"/>
<dbReference type="OMA" id="ESEFWQI"/>
<reference evidence="2 3" key="1">
    <citation type="journal article" date="2011" name="Science">
        <title>The Selaginella genome identifies genetic changes associated with the evolution of vascular plants.</title>
        <authorList>
            <person name="Banks J.A."/>
            <person name="Nishiyama T."/>
            <person name="Hasebe M."/>
            <person name="Bowman J.L."/>
            <person name="Gribskov M."/>
            <person name="dePamphilis C."/>
            <person name="Albert V.A."/>
            <person name="Aono N."/>
            <person name="Aoyama T."/>
            <person name="Ambrose B.A."/>
            <person name="Ashton N.W."/>
            <person name="Axtell M.J."/>
            <person name="Barker E."/>
            <person name="Barker M.S."/>
            <person name="Bennetzen J.L."/>
            <person name="Bonawitz N.D."/>
            <person name="Chapple C."/>
            <person name="Cheng C."/>
            <person name="Correa L.G."/>
            <person name="Dacre M."/>
            <person name="DeBarry J."/>
            <person name="Dreyer I."/>
            <person name="Elias M."/>
            <person name="Engstrom E.M."/>
            <person name="Estelle M."/>
            <person name="Feng L."/>
            <person name="Finet C."/>
            <person name="Floyd S.K."/>
            <person name="Frommer W.B."/>
            <person name="Fujita T."/>
            <person name="Gramzow L."/>
            <person name="Gutensohn M."/>
            <person name="Harholt J."/>
            <person name="Hattori M."/>
            <person name="Heyl A."/>
            <person name="Hirai T."/>
            <person name="Hiwatashi Y."/>
            <person name="Ishikawa M."/>
            <person name="Iwata M."/>
            <person name="Karol K.G."/>
            <person name="Koehler B."/>
            <person name="Kolukisaoglu U."/>
            <person name="Kubo M."/>
            <person name="Kurata T."/>
            <person name="Lalonde S."/>
            <person name="Li K."/>
            <person name="Li Y."/>
            <person name="Litt A."/>
            <person name="Lyons E."/>
            <person name="Manning G."/>
            <person name="Maruyama T."/>
            <person name="Michael T.P."/>
            <person name="Mikami K."/>
            <person name="Miyazaki S."/>
            <person name="Morinaga S."/>
            <person name="Murata T."/>
            <person name="Mueller-Roeber B."/>
            <person name="Nelson D.R."/>
            <person name="Obara M."/>
            <person name="Oguri Y."/>
            <person name="Olmstead R.G."/>
            <person name="Onodera N."/>
            <person name="Petersen B.L."/>
            <person name="Pils B."/>
            <person name="Prigge M."/>
            <person name="Rensing S.A."/>
            <person name="Riano-Pachon D.M."/>
            <person name="Roberts A.W."/>
            <person name="Sato Y."/>
            <person name="Scheller H.V."/>
            <person name="Schulz B."/>
            <person name="Schulz C."/>
            <person name="Shakirov E.V."/>
            <person name="Shibagaki N."/>
            <person name="Shinohara N."/>
            <person name="Shippen D.E."/>
            <person name="Soerensen I."/>
            <person name="Sotooka R."/>
            <person name="Sugimoto N."/>
            <person name="Sugita M."/>
            <person name="Sumikawa N."/>
            <person name="Tanurdzic M."/>
            <person name="Theissen G."/>
            <person name="Ulvskov P."/>
            <person name="Wakazuki S."/>
            <person name="Weng J.K."/>
            <person name="Willats W.W."/>
            <person name="Wipf D."/>
            <person name="Wolf P.G."/>
            <person name="Yang L."/>
            <person name="Zimmer A.D."/>
            <person name="Zhu Q."/>
            <person name="Mitros T."/>
            <person name="Hellsten U."/>
            <person name="Loque D."/>
            <person name="Otillar R."/>
            <person name="Salamov A."/>
            <person name="Schmutz J."/>
            <person name="Shapiro H."/>
            <person name="Lindquist E."/>
            <person name="Lucas S."/>
            <person name="Rokhsar D."/>
            <person name="Grigoriev I.V."/>
        </authorList>
    </citation>
    <scope>NUCLEOTIDE SEQUENCE [LARGE SCALE GENOMIC DNA]</scope>
</reference>
<feature type="coiled-coil region" evidence="1">
    <location>
        <begin position="255"/>
        <end position="391"/>
    </location>
</feature>
<dbReference type="InParanoid" id="D8QMI3"/>
<dbReference type="PANTHER" id="PTHR33740:SF3">
    <property type="entry name" value="GPI-ANCHORED ADHESIN-LIKE PROTEIN"/>
    <property type="match status" value="1"/>
</dbReference>
<sequence>MVLSQEDEISRITSSLDKVSPSSESEFWQIVIPAPSAPSALPSGRVLIAPVVDHGQEQALSALQSLKVVEPGVGASTICTRREYARWLVAANRTLARNTGAKVSPAMYIEKVTEAAFDDVSPEDPDFPFIQAGLAEAGLIFSKLSRGPDSDGPIHFLPDRPLSRQDLISWKFAVENHSLPVANRNKLQERFIDIDNIHTDVWPAIAADVAAGDRSIISSAFGYTRLFQPHKPVTTGQAAVALSSGEASEHIGEELERLEAERHAEKAVAAEIALEARAQKEANAVFREELDRQRQLTVEAEAVAERLREELEKLKSEREEEKYGVMKERASLDAAKEALSRARLEVDDLLQGLSSEKVKVVFERDRMEKLLAEIEEERDTLENVKSETQVEKKALVLAR</sequence>
<name>D8QMI3_SELML</name>
<dbReference type="AlphaFoldDB" id="D8QMI3"/>